<accession>A0A4U3MR63</accession>
<dbReference type="PANTHER" id="PTHR35908:SF1">
    <property type="entry name" value="CONSERVED PROTEIN"/>
    <property type="match status" value="1"/>
</dbReference>
<proteinExistence type="predicted"/>
<organism evidence="2 3">
    <name type="scientific">Herbidospora galbida</name>
    <dbReference type="NCBI Taxonomy" id="2575442"/>
    <lineage>
        <taxon>Bacteria</taxon>
        <taxon>Bacillati</taxon>
        <taxon>Actinomycetota</taxon>
        <taxon>Actinomycetes</taxon>
        <taxon>Streptosporangiales</taxon>
        <taxon>Streptosporangiaceae</taxon>
        <taxon>Herbidospora</taxon>
    </lineage>
</organism>
<feature type="domain" description="VOC" evidence="1">
    <location>
        <begin position="4"/>
        <end position="120"/>
    </location>
</feature>
<evidence type="ECO:0000259" key="1">
    <source>
        <dbReference type="PROSITE" id="PS51819"/>
    </source>
</evidence>
<dbReference type="InterPro" id="IPR037523">
    <property type="entry name" value="VOC_core"/>
</dbReference>
<gene>
    <name evidence="2" type="ORF">FDA94_03485</name>
</gene>
<dbReference type="Pfam" id="PF18029">
    <property type="entry name" value="Glyoxalase_6"/>
    <property type="match status" value="1"/>
</dbReference>
<dbReference type="RefSeq" id="WP_137245578.1">
    <property type="nucleotide sequence ID" value="NZ_SZQA01000002.1"/>
</dbReference>
<evidence type="ECO:0000313" key="2">
    <source>
        <dbReference type="EMBL" id="TKK90837.1"/>
    </source>
</evidence>
<dbReference type="Gene3D" id="3.10.180.10">
    <property type="entry name" value="2,3-Dihydroxybiphenyl 1,2-Dioxygenase, domain 1"/>
    <property type="match status" value="1"/>
</dbReference>
<dbReference type="PANTHER" id="PTHR35908">
    <property type="entry name" value="HYPOTHETICAL FUSION PROTEIN"/>
    <property type="match status" value="1"/>
</dbReference>
<reference evidence="2 3" key="1">
    <citation type="submission" date="2019-04" db="EMBL/GenBank/DDBJ databases">
        <title>Herbidospora sp. NEAU-GS14.nov., a novel actinomycete isolated from soil.</title>
        <authorList>
            <person name="Han L."/>
        </authorList>
    </citation>
    <scope>NUCLEOTIDE SEQUENCE [LARGE SCALE GENOMIC DNA]</scope>
    <source>
        <strain evidence="2 3">NEAU-GS14</strain>
    </source>
</reference>
<dbReference type="InterPro" id="IPR029068">
    <property type="entry name" value="Glyas_Bleomycin-R_OHBP_Dase"/>
</dbReference>
<sequence>MTSRFAQWTLDVIDSRKMAAFWSQTLGYEIEHDGPSPHLWPPRDAPPGSLTVWLQETGEPKRGKNRNHPDLYVPAGGEVDAEVERLIGLGARRVDVGQKGDEGFVVLADPEGNEFCLLHRRHPQGSE</sequence>
<dbReference type="Proteomes" id="UP000308705">
    <property type="component" value="Unassembled WGS sequence"/>
</dbReference>
<evidence type="ECO:0000313" key="3">
    <source>
        <dbReference type="Proteomes" id="UP000308705"/>
    </source>
</evidence>
<protein>
    <submittedName>
        <fullName evidence="2">VOC family protein</fullName>
    </submittedName>
</protein>
<comment type="caution">
    <text evidence="2">The sequence shown here is derived from an EMBL/GenBank/DDBJ whole genome shotgun (WGS) entry which is preliminary data.</text>
</comment>
<dbReference type="SUPFAM" id="SSF54593">
    <property type="entry name" value="Glyoxalase/Bleomycin resistance protein/Dihydroxybiphenyl dioxygenase"/>
    <property type="match status" value="1"/>
</dbReference>
<dbReference type="OrthoDB" id="3295209at2"/>
<name>A0A4U3MR63_9ACTN</name>
<dbReference type="EMBL" id="SZQA01000002">
    <property type="protein sequence ID" value="TKK90837.1"/>
    <property type="molecule type" value="Genomic_DNA"/>
</dbReference>
<keyword evidence="3" id="KW-1185">Reference proteome</keyword>
<dbReference type="AlphaFoldDB" id="A0A4U3MR63"/>
<dbReference type="PROSITE" id="PS51819">
    <property type="entry name" value="VOC"/>
    <property type="match status" value="1"/>
</dbReference>
<dbReference type="InterPro" id="IPR041581">
    <property type="entry name" value="Glyoxalase_6"/>
</dbReference>